<accession>A0A9J5YVV4</accession>
<comment type="caution">
    <text evidence="1">The sequence shown here is derived from an EMBL/GenBank/DDBJ whole genome shotgun (WGS) entry which is preliminary data.</text>
</comment>
<dbReference type="AlphaFoldDB" id="A0A9J5YVV4"/>
<proteinExistence type="predicted"/>
<name>A0A9J5YVV4_SOLCO</name>
<dbReference type="EMBL" id="JACXVP010000006">
    <property type="protein sequence ID" value="KAG5603196.1"/>
    <property type="molecule type" value="Genomic_DNA"/>
</dbReference>
<sequence>MAPTSPINNFKKKEKKKGFENWIETVTSNFLVCRSFSKFRGGSKKRRNARLRRSTDVWKQEIHEKG</sequence>
<evidence type="ECO:0000313" key="1">
    <source>
        <dbReference type="EMBL" id="KAG5603196.1"/>
    </source>
</evidence>
<reference evidence="1 2" key="1">
    <citation type="submission" date="2020-09" db="EMBL/GenBank/DDBJ databases">
        <title>De no assembly of potato wild relative species, Solanum commersonii.</title>
        <authorList>
            <person name="Cho K."/>
        </authorList>
    </citation>
    <scope>NUCLEOTIDE SEQUENCE [LARGE SCALE GENOMIC DNA]</scope>
    <source>
        <strain evidence="1">LZ3.2</strain>
        <tissue evidence="1">Leaf</tissue>
    </source>
</reference>
<gene>
    <name evidence="1" type="ORF">H5410_034566</name>
</gene>
<evidence type="ECO:0000313" key="2">
    <source>
        <dbReference type="Proteomes" id="UP000824120"/>
    </source>
</evidence>
<organism evidence="1 2">
    <name type="scientific">Solanum commersonii</name>
    <name type="common">Commerson's wild potato</name>
    <name type="synonym">Commerson's nightshade</name>
    <dbReference type="NCBI Taxonomy" id="4109"/>
    <lineage>
        <taxon>Eukaryota</taxon>
        <taxon>Viridiplantae</taxon>
        <taxon>Streptophyta</taxon>
        <taxon>Embryophyta</taxon>
        <taxon>Tracheophyta</taxon>
        <taxon>Spermatophyta</taxon>
        <taxon>Magnoliopsida</taxon>
        <taxon>eudicotyledons</taxon>
        <taxon>Gunneridae</taxon>
        <taxon>Pentapetalae</taxon>
        <taxon>asterids</taxon>
        <taxon>lamiids</taxon>
        <taxon>Solanales</taxon>
        <taxon>Solanaceae</taxon>
        <taxon>Solanoideae</taxon>
        <taxon>Solaneae</taxon>
        <taxon>Solanum</taxon>
    </lineage>
</organism>
<protein>
    <submittedName>
        <fullName evidence="1">Uncharacterized protein</fullName>
    </submittedName>
</protein>
<keyword evidence="2" id="KW-1185">Reference proteome</keyword>
<dbReference type="Proteomes" id="UP000824120">
    <property type="component" value="Chromosome 6"/>
</dbReference>